<feature type="compositionally biased region" description="Basic and acidic residues" evidence="1">
    <location>
        <begin position="42"/>
        <end position="75"/>
    </location>
</feature>
<evidence type="ECO:0000313" key="3">
    <source>
        <dbReference type="Proteomes" id="UP000076552"/>
    </source>
</evidence>
<accession>A0A166SK08</accession>
<organism evidence="2 3">
    <name type="scientific">Colletotrichum tofieldiae</name>
    <dbReference type="NCBI Taxonomy" id="708197"/>
    <lineage>
        <taxon>Eukaryota</taxon>
        <taxon>Fungi</taxon>
        <taxon>Dikarya</taxon>
        <taxon>Ascomycota</taxon>
        <taxon>Pezizomycotina</taxon>
        <taxon>Sordariomycetes</taxon>
        <taxon>Hypocreomycetidae</taxon>
        <taxon>Glomerellales</taxon>
        <taxon>Glomerellaceae</taxon>
        <taxon>Colletotrichum</taxon>
        <taxon>Colletotrichum spaethianum species complex</taxon>
    </lineage>
</organism>
<gene>
    <name evidence="2" type="ORF">CT0861_09720</name>
</gene>
<proteinExistence type="predicted"/>
<dbReference type="OrthoDB" id="4825861at2759"/>
<dbReference type="EMBL" id="LFIV01000083">
    <property type="protein sequence ID" value="KZL70831.1"/>
    <property type="molecule type" value="Genomic_DNA"/>
</dbReference>
<name>A0A166SK08_9PEZI</name>
<evidence type="ECO:0000313" key="2">
    <source>
        <dbReference type="EMBL" id="KZL70831.1"/>
    </source>
</evidence>
<feature type="compositionally biased region" description="Polar residues" evidence="1">
    <location>
        <begin position="97"/>
        <end position="111"/>
    </location>
</feature>
<keyword evidence="3" id="KW-1185">Reference proteome</keyword>
<comment type="caution">
    <text evidence="2">The sequence shown here is derived from an EMBL/GenBank/DDBJ whole genome shotgun (WGS) entry which is preliminary data.</text>
</comment>
<feature type="compositionally biased region" description="Basic and acidic residues" evidence="1">
    <location>
        <begin position="127"/>
        <end position="142"/>
    </location>
</feature>
<protein>
    <submittedName>
        <fullName evidence="2">Uncharacterized protein</fullName>
    </submittedName>
</protein>
<feature type="compositionally biased region" description="Basic residues" evidence="1">
    <location>
        <begin position="1"/>
        <end position="11"/>
    </location>
</feature>
<evidence type="ECO:0000256" key="1">
    <source>
        <dbReference type="SAM" id="MobiDB-lite"/>
    </source>
</evidence>
<feature type="region of interest" description="Disordered" evidence="1">
    <location>
        <begin position="1"/>
        <end position="142"/>
    </location>
</feature>
<dbReference type="Proteomes" id="UP000076552">
    <property type="component" value="Unassembled WGS sequence"/>
</dbReference>
<dbReference type="AlphaFoldDB" id="A0A166SK08"/>
<sequence>MAIRDHFRRRKSICEPSQGEPNSSEPPKSPALRLAKTFGWRSTKEEKPKKKNPMKDEKSDPRERPFNETNLRHQEILNGFTLTFGKGQRQMSRDQRSSYYSINVSPGTSRHNSVDVDDSPLRMNPLPRERQFRSVPEEDERS</sequence>
<reference evidence="2 3" key="1">
    <citation type="submission" date="2015-06" db="EMBL/GenBank/DDBJ databases">
        <title>Survival trade-offs in plant roots during colonization by closely related pathogenic and mutualistic fungi.</title>
        <authorList>
            <person name="Hacquard S."/>
            <person name="Kracher B."/>
            <person name="Hiruma K."/>
            <person name="Weinman A."/>
            <person name="Muench P."/>
            <person name="Garrido Oter R."/>
            <person name="Ver Loren van Themaat E."/>
            <person name="Dallerey J.-F."/>
            <person name="Damm U."/>
            <person name="Henrissat B."/>
            <person name="Lespinet O."/>
            <person name="Thon M."/>
            <person name="Kemen E."/>
            <person name="McHardy A.C."/>
            <person name="Schulze-Lefert P."/>
            <person name="O'Connell R.J."/>
        </authorList>
    </citation>
    <scope>NUCLEOTIDE SEQUENCE [LARGE SCALE GENOMIC DNA]</scope>
    <source>
        <strain evidence="2 3">0861</strain>
    </source>
</reference>